<feature type="compositionally biased region" description="Basic residues" evidence="4">
    <location>
        <begin position="34"/>
        <end position="43"/>
    </location>
</feature>
<keyword evidence="8" id="KW-1185">Reference proteome</keyword>
<sequence>MSVDMQQQTHENGNFSVTSKARIESRPLNLTQFPKRHGRKRSTPQKAIKTEDVFSDPESPTEGSFENDDVMDESAGSNMSEELDKTKSILEHYRAFMQRNLSESNGSVDRKPPKKARLMKTTSLGCDRTDDFGWGNAQSYQNGDDLTMFEPIVNGPVNGPNGLIPERTMRQNNWAIKVWRDWALTRNRKPETKLERFSEAPVDIRVADIEVMSYWLPRFIKEVRRKDKKPYPADTLMQIASGLQRYLRQVSCRSEVNFFDKYSSTFAEFRDALKSRSGELSVEAQASKAGKRVQVDNLNDDELWQTGYLDYTTAKGIFHVMFYYNCVEFEITSMEEHHELKVEQFSVSVDKTKNQDYLEFKRSDQRHEYYNMSTKQIMRRYSTKNDPRCLVKLYKAYLDLVPSTGPFYRRPLQTPENSSPRFSFNPVGINKLRETYKQLFTPDRPASLRRSGKTTTIRHMSHHSSDNTSPAPVTPTTNSASLAVYDEITQKLKSSGHLRQSSPAENNTNVVDLSVKMNDSFDSEQEEEDAIPLSAEDVMERIRRSWHTAREEQRRDSEESAHDSDNDDVLSIKVPRYVKRVVIERDGKKFKFDLN</sequence>
<evidence type="ECO:0000259" key="5">
    <source>
        <dbReference type="Pfam" id="PF12012"/>
    </source>
</evidence>
<dbReference type="Pfam" id="PF12012">
    <property type="entry name" value="DUF3504"/>
    <property type="match status" value="1"/>
</dbReference>
<dbReference type="PANTHER" id="PTHR21446">
    <property type="entry name" value="DUF3504 DOMAIN-CONTAINING PROTEIN"/>
    <property type="match status" value="1"/>
</dbReference>
<keyword evidence="2" id="KW-0597">Phosphoprotein</keyword>
<feature type="region of interest" description="Disordered" evidence="4">
    <location>
        <begin position="444"/>
        <end position="477"/>
    </location>
</feature>
<proteinExistence type="predicted"/>
<accession>A0ABP0F9T1</accession>
<feature type="compositionally biased region" description="Polar residues" evidence="4">
    <location>
        <begin position="466"/>
        <end position="477"/>
    </location>
</feature>
<gene>
    <name evidence="7" type="ORF">CVLEPA_LOCUS5114</name>
</gene>
<dbReference type="InterPro" id="IPR052787">
    <property type="entry name" value="MAVS"/>
</dbReference>
<feature type="domain" description="ZMYM2-like/QRICH1 C-terminal" evidence="5">
    <location>
        <begin position="299"/>
        <end position="438"/>
    </location>
</feature>
<protein>
    <recommendedName>
        <fullName evidence="9">DUF3504 domain-containing protein</fullName>
    </recommendedName>
</protein>
<dbReference type="EMBL" id="CAWYQH010000024">
    <property type="protein sequence ID" value="CAK8675546.1"/>
    <property type="molecule type" value="Genomic_DNA"/>
</dbReference>
<evidence type="ECO:0000256" key="3">
    <source>
        <dbReference type="ARBA" id="ARBA00022843"/>
    </source>
</evidence>
<evidence type="ECO:0008006" key="9">
    <source>
        <dbReference type="Google" id="ProtNLM"/>
    </source>
</evidence>
<evidence type="ECO:0000256" key="2">
    <source>
        <dbReference type="ARBA" id="ARBA00022553"/>
    </source>
</evidence>
<evidence type="ECO:0000259" key="6">
    <source>
        <dbReference type="Pfam" id="PF25561"/>
    </source>
</evidence>
<evidence type="ECO:0000313" key="7">
    <source>
        <dbReference type="EMBL" id="CAK8675546.1"/>
    </source>
</evidence>
<feature type="region of interest" description="Disordered" evidence="4">
    <location>
        <begin position="1"/>
        <end position="80"/>
    </location>
</feature>
<comment type="caution">
    <text evidence="7">The sequence shown here is derived from an EMBL/GenBank/DDBJ whole genome shotgun (WGS) entry which is preliminary data.</text>
</comment>
<dbReference type="Proteomes" id="UP001642483">
    <property type="component" value="Unassembled WGS sequence"/>
</dbReference>
<dbReference type="PANTHER" id="PTHR21446:SF13">
    <property type="entry name" value="DUF3504 DOMAIN-CONTAINING PROTEIN"/>
    <property type="match status" value="1"/>
</dbReference>
<evidence type="ECO:0000256" key="1">
    <source>
        <dbReference type="ARBA" id="ARBA00022499"/>
    </source>
</evidence>
<dbReference type="InterPro" id="IPR021893">
    <property type="entry name" value="ZMYM2-like_C"/>
</dbReference>
<feature type="region of interest" description="Disordered" evidence="4">
    <location>
        <begin position="547"/>
        <end position="569"/>
    </location>
</feature>
<name>A0ABP0F9T1_CLALP</name>
<keyword evidence="3" id="KW-0832">Ubl conjugation</keyword>
<dbReference type="Pfam" id="PF25561">
    <property type="entry name" value="QRICH1"/>
    <property type="match status" value="1"/>
</dbReference>
<keyword evidence="1" id="KW-1017">Isopeptide bond</keyword>
<evidence type="ECO:0000256" key="4">
    <source>
        <dbReference type="SAM" id="MobiDB-lite"/>
    </source>
</evidence>
<organism evidence="7 8">
    <name type="scientific">Clavelina lepadiformis</name>
    <name type="common">Light-bulb sea squirt</name>
    <name type="synonym">Ascidia lepadiformis</name>
    <dbReference type="NCBI Taxonomy" id="159417"/>
    <lineage>
        <taxon>Eukaryota</taxon>
        <taxon>Metazoa</taxon>
        <taxon>Chordata</taxon>
        <taxon>Tunicata</taxon>
        <taxon>Ascidiacea</taxon>
        <taxon>Aplousobranchia</taxon>
        <taxon>Clavelinidae</taxon>
        <taxon>Clavelina</taxon>
    </lineage>
</organism>
<feature type="compositionally biased region" description="Basic and acidic residues" evidence="4">
    <location>
        <begin position="547"/>
        <end position="564"/>
    </location>
</feature>
<feature type="domain" description="QRICH1-like" evidence="6">
    <location>
        <begin position="172"/>
        <end position="268"/>
    </location>
</feature>
<feature type="compositionally biased region" description="Polar residues" evidence="4">
    <location>
        <begin position="1"/>
        <end position="19"/>
    </location>
</feature>
<reference evidence="7 8" key="1">
    <citation type="submission" date="2024-02" db="EMBL/GenBank/DDBJ databases">
        <authorList>
            <person name="Daric V."/>
            <person name="Darras S."/>
        </authorList>
    </citation>
    <scope>NUCLEOTIDE SEQUENCE [LARGE SCALE GENOMIC DNA]</scope>
</reference>
<evidence type="ECO:0000313" key="8">
    <source>
        <dbReference type="Proteomes" id="UP001642483"/>
    </source>
</evidence>
<dbReference type="InterPro" id="IPR057926">
    <property type="entry name" value="QRICH1_dom"/>
</dbReference>